<dbReference type="PROSITE" id="PS00893">
    <property type="entry name" value="NUDIX_BOX"/>
    <property type="match status" value="1"/>
</dbReference>
<proteinExistence type="inferred from homology"/>
<dbReference type="PANTHER" id="PTHR42904">
    <property type="entry name" value="NUDIX HYDROLASE, NUDC SUBFAMILY"/>
    <property type="match status" value="1"/>
</dbReference>
<evidence type="ECO:0000313" key="16">
    <source>
        <dbReference type="Proteomes" id="UP001159427"/>
    </source>
</evidence>
<gene>
    <name evidence="15" type="ORF">PEVE_00019729</name>
</gene>
<name>A0ABN8M277_9CNID</name>
<evidence type="ECO:0000256" key="6">
    <source>
        <dbReference type="ARBA" id="ARBA00022842"/>
    </source>
</evidence>
<feature type="domain" description="Nudix hydrolase" evidence="14">
    <location>
        <begin position="63"/>
        <end position="211"/>
    </location>
</feature>
<comment type="catalytic activity">
    <reaction evidence="9">
        <text>a 5'-end (N(7)-methyl 5'-triphosphoguanosine)-ribonucleoside in mRNA + H2O = N(7)-methyl-GDP + a 5'-end phospho-ribonucleoside in mRNA + 2 H(+)</text>
        <dbReference type="Rhea" id="RHEA:67484"/>
        <dbReference type="Rhea" id="RHEA-COMP:15692"/>
        <dbReference type="Rhea" id="RHEA-COMP:17167"/>
        <dbReference type="ChEBI" id="CHEBI:15377"/>
        <dbReference type="ChEBI" id="CHEBI:15378"/>
        <dbReference type="ChEBI" id="CHEBI:63714"/>
        <dbReference type="ChEBI" id="CHEBI:138282"/>
        <dbReference type="ChEBI" id="CHEBI:156461"/>
        <dbReference type="EC" id="3.6.1.62"/>
    </reaction>
</comment>
<evidence type="ECO:0000259" key="14">
    <source>
        <dbReference type="PROSITE" id="PS51462"/>
    </source>
</evidence>
<evidence type="ECO:0000256" key="7">
    <source>
        <dbReference type="ARBA" id="ARBA00023211"/>
    </source>
</evidence>
<evidence type="ECO:0000256" key="3">
    <source>
        <dbReference type="ARBA" id="ARBA00005582"/>
    </source>
</evidence>
<evidence type="ECO:0000256" key="12">
    <source>
        <dbReference type="ARBA" id="ARBA00093663"/>
    </source>
</evidence>
<dbReference type="Gene3D" id="3.90.79.10">
    <property type="entry name" value="Nucleoside Triphosphate Pyrophosphohydrolase"/>
    <property type="match status" value="1"/>
</dbReference>
<dbReference type="EMBL" id="CALNXI010000266">
    <property type="protein sequence ID" value="CAH3023569.1"/>
    <property type="molecule type" value="Genomic_DNA"/>
</dbReference>
<dbReference type="EC" id="3.6.1.62" evidence="8"/>
<evidence type="ECO:0000256" key="10">
    <source>
        <dbReference type="ARBA" id="ARBA00093415"/>
    </source>
</evidence>
<dbReference type="PROSITE" id="PS51462">
    <property type="entry name" value="NUDIX"/>
    <property type="match status" value="1"/>
</dbReference>
<dbReference type="Proteomes" id="UP001159427">
    <property type="component" value="Unassembled WGS sequence"/>
</dbReference>
<evidence type="ECO:0000256" key="2">
    <source>
        <dbReference type="ARBA" id="ARBA00001946"/>
    </source>
</evidence>
<comment type="function">
    <text evidence="10">Acts as a decapping enzyme capable of hydrolyzing monomethylated capped RNAs (in vitro). Hydrolyzes monomethylated capped RNA after alpha and beta phosphates to form N(7)-methyl-GDP. Shows low activity towards unmethylated capped RNA.</text>
</comment>
<comment type="cofactor">
    <cofactor evidence="1">
        <name>Mn(2+)</name>
        <dbReference type="ChEBI" id="CHEBI:29035"/>
    </cofactor>
</comment>
<organism evidence="15 16">
    <name type="scientific">Porites evermanni</name>
    <dbReference type="NCBI Taxonomy" id="104178"/>
    <lineage>
        <taxon>Eukaryota</taxon>
        <taxon>Metazoa</taxon>
        <taxon>Cnidaria</taxon>
        <taxon>Anthozoa</taxon>
        <taxon>Hexacorallia</taxon>
        <taxon>Scleractinia</taxon>
        <taxon>Fungiina</taxon>
        <taxon>Poritidae</taxon>
        <taxon>Porites</taxon>
    </lineage>
</organism>
<dbReference type="InterPro" id="IPR020084">
    <property type="entry name" value="NUDIX_hydrolase_CS"/>
</dbReference>
<dbReference type="InterPro" id="IPR050241">
    <property type="entry name" value="NAD-cap_RNA_hydrolase_NudC"/>
</dbReference>
<keyword evidence="5 13" id="KW-0378">Hydrolase</keyword>
<comment type="caution">
    <text evidence="15">The sequence shown here is derived from an EMBL/GenBank/DDBJ whole genome shotgun (WGS) entry which is preliminary data.</text>
</comment>
<keyword evidence="6" id="KW-0460">Magnesium</keyword>
<dbReference type="InterPro" id="IPR020476">
    <property type="entry name" value="Nudix_hydrolase"/>
</dbReference>
<evidence type="ECO:0000256" key="11">
    <source>
        <dbReference type="ARBA" id="ARBA00093621"/>
    </source>
</evidence>
<dbReference type="InterPro" id="IPR000086">
    <property type="entry name" value="NUDIX_hydrolase_dom"/>
</dbReference>
<dbReference type="PRINTS" id="PR00502">
    <property type="entry name" value="NUDIXFAMILY"/>
</dbReference>
<evidence type="ECO:0000256" key="9">
    <source>
        <dbReference type="ARBA" id="ARBA00093205"/>
    </source>
</evidence>
<comment type="similarity">
    <text evidence="3 13">Belongs to the Nudix hydrolase family.</text>
</comment>
<dbReference type="Pfam" id="PF00293">
    <property type="entry name" value="NUDIX"/>
    <property type="match status" value="1"/>
</dbReference>
<evidence type="ECO:0000313" key="15">
    <source>
        <dbReference type="EMBL" id="CAH3023569.1"/>
    </source>
</evidence>
<feature type="non-terminal residue" evidence="15">
    <location>
        <position position="1"/>
    </location>
</feature>
<evidence type="ECO:0000256" key="8">
    <source>
        <dbReference type="ARBA" id="ARBA00026102"/>
    </source>
</evidence>
<evidence type="ECO:0000256" key="4">
    <source>
        <dbReference type="ARBA" id="ARBA00022723"/>
    </source>
</evidence>
<dbReference type="SUPFAM" id="SSF55811">
    <property type="entry name" value="Nudix"/>
    <property type="match status" value="1"/>
</dbReference>
<evidence type="ECO:0000256" key="1">
    <source>
        <dbReference type="ARBA" id="ARBA00001936"/>
    </source>
</evidence>
<keyword evidence="4" id="KW-0479">Metal-binding</keyword>
<dbReference type="InterPro" id="IPR033716">
    <property type="entry name" value="Nudt17_dom"/>
</dbReference>
<dbReference type="CDD" id="cd04694">
    <property type="entry name" value="NUDIX_Nudt17"/>
    <property type="match status" value="1"/>
</dbReference>
<accession>A0ABN8M277</accession>
<keyword evidence="7" id="KW-0464">Manganese</keyword>
<keyword evidence="16" id="KW-1185">Reference proteome</keyword>
<protein>
    <recommendedName>
        <fullName evidence="11">m7GpppN-mRNA hydrolase NUDT17</fullName>
        <ecNumber evidence="8">3.6.1.62</ecNumber>
    </recommendedName>
    <alternativeName>
        <fullName evidence="12">Nucleoside diphosphate-linked moiety X motif 17</fullName>
    </alternativeName>
</protein>
<reference evidence="15 16" key="1">
    <citation type="submission" date="2022-05" db="EMBL/GenBank/DDBJ databases">
        <authorList>
            <consortium name="Genoscope - CEA"/>
            <person name="William W."/>
        </authorList>
    </citation>
    <scope>NUCLEOTIDE SEQUENCE [LARGE SCALE GENOMIC DNA]</scope>
</reference>
<dbReference type="PANTHER" id="PTHR42904:SF1">
    <property type="entry name" value="NUCLEOSIDE DIPHOSPHATE-LINKED MOIETY X MOTIF 17"/>
    <property type="match status" value="1"/>
</dbReference>
<evidence type="ECO:0000256" key="5">
    <source>
        <dbReference type="ARBA" id="ARBA00022801"/>
    </source>
</evidence>
<dbReference type="InterPro" id="IPR015797">
    <property type="entry name" value="NUDIX_hydrolase-like_dom_sf"/>
</dbReference>
<evidence type="ECO:0000256" key="13">
    <source>
        <dbReference type="RuleBase" id="RU003476"/>
    </source>
</evidence>
<comment type="cofactor">
    <cofactor evidence="2">
        <name>Mg(2+)</name>
        <dbReference type="ChEBI" id="CHEBI:18420"/>
    </cofactor>
</comment>
<sequence length="300" mass="33745">QCCLTVLGCSQDKMDIGYVYEDGRLEIYPSGQGIKLAHPGRCPCRFLTSSDIANIPDRERSQGVKVAVTVLLQSSDGRVLLTRRPEHMRTFPNVWVPPGGHVESGETLYQAALRELSEETGLRFSENDLNISTLGLWESVFPPILSMEPCRPVRHHIVVYLLAQTKEDHSTLNGRLRLHQEEVDAATWLDEETATQAAASDDFGQSLKVPQRYFRSVNRRRMHSNFYLNSGFTRGPSPRINDCLSAATGMASCTRSFFFSSFSYYPPPPGNLQRGDSFETVFHMLTKTGHQPMKAPFWGK</sequence>